<accession>A0A5N6I051</accession>
<gene>
    <name evidence="1" type="ORF">BDV37DRAFT_282871</name>
</gene>
<dbReference type="OrthoDB" id="3796275at2759"/>
<dbReference type="GeneID" id="43671841"/>
<organism evidence="1 2">
    <name type="scientific">Aspergillus pseudonomiae</name>
    <dbReference type="NCBI Taxonomy" id="1506151"/>
    <lineage>
        <taxon>Eukaryota</taxon>
        <taxon>Fungi</taxon>
        <taxon>Dikarya</taxon>
        <taxon>Ascomycota</taxon>
        <taxon>Pezizomycotina</taxon>
        <taxon>Eurotiomycetes</taxon>
        <taxon>Eurotiomycetidae</taxon>
        <taxon>Eurotiales</taxon>
        <taxon>Aspergillaceae</taxon>
        <taxon>Aspergillus</taxon>
        <taxon>Aspergillus subgen. Circumdati</taxon>
    </lineage>
</organism>
<dbReference type="EMBL" id="ML736768">
    <property type="protein sequence ID" value="KAE8404324.1"/>
    <property type="molecule type" value="Genomic_DNA"/>
</dbReference>
<evidence type="ECO:0000313" key="2">
    <source>
        <dbReference type="Proteomes" id="UP000325579"/>
    </source>
</evidence>
<dbReference type="AlphaFoldDB" id="A0A5N7DDJ8"/>
<evidence type="ECO:0000313" key="1">
    <source>
        <dbReference type="EMBL" id="KAE8404324.1"/>
    </source>
</evidence>
<keyword evidence="2" id="KW-1185">Reference proteome</keyword>
<name>A0A5N7DDJ8_9EURO</name>
<reference evidence="1 2" key="1">
    <citation type="submission" date="2019-04" db="EMBL/GenBank/DDBJ databases">
        <authorList>
            <consortium name="DOE Joint Genome Institute"/>
            <person name="Mondo S."/>
            <person name="Kjaerbolling I."/>
            <person name="Vesth T."/>
            <person name="Frisvad J.C."/>
            <person name="Nybo J.L."/>
            <person name="Theobald S."/>
            <person name="Kildgaard S."/>
            <person name="Isbrandt T."/>
            <person name="Kuo A."/>
            <person name="Sato A."/>
            <person name="Lyhne E.K."/>
            <person name="Kogle M.E."/>
            <person name="Wiebenga A."/>
            <person name="Kun R.S."/>
            <person name="Lubbers R.J."/>
            <person name="Makela M.R."/>
            <person name="Barry K."/>
            <person name="Chovatia M."/>
            <person name="Clum A."/>
            <person name="Daum C."/>
            <person name="Haridas S."/>
            <person name="He G."/>
            <person name="LaButti K."/>
            <person name="Lipzen A."/>
            <person name="Riley R."/>
            <person name="Salamov A."/>
            <person name="Simmons B.A."/>
            <person name="Magnuson J.K."/>
            <person name="Henrissat B."/>
            <person name="Mortensen U.H."/>
            <person name="Larsen T.O."/>
            <person name="Devries R.P."/>
            <person name="Grigoriev I.V."/>
            <person name="Machida M."/>
            <person name="Baker S.E."/>
            <person name="Andersen M.R."/>
            <person name="Cantor M.N."/>
            <person name="Hua S.X."/>
        </authorList>
    </citation>
    <scope>NUCLEOTIDE SEQUENCE [LARGE SCALE GENOMIC DNA]</scope>
    <source>
        <strain evidence="1 2">CBS 119388</strain>
    </source>
</reference>
<accession>A0A5N7DDJ8</accession>
<dbReference type="Proteomes" id="UP000325579">
    <property type="component" value="Unassembled WGS sequence"/>
</dbReference>
<protein>
    <submittedName>
        <fullName evidence="1">Uncharacterized protein</fullName>
    </submittedName>
</protein>
<proteinExistence type="predicted"/>
<dbReference type="RefSeq" id="XP_031941643.1">
    <property type="nucleotide sequence ID" value="XM_032087150.1"/>
</dbReference>
<sequence>MNNPEPAEFLCGLNGTDVSPGSLSTILDILNSLSILSTELDNILIKQARARKVAFQVLPLFSLGPNHTKSNALYDIEFRWSNKVIKYTHGLGDPEAESHLTGDETGLWGVFNHSVAFMVGKVPKAQSIDLKFADSKCLGSPYANTPDNILMTKNTQLKVIRELKVS</sequence>